<organism evidence="5 6">
    <name type="scientific">Waltera acetigignens</name>
    <dbReference type="NCBI Taxonomy" id="2981769"/>
    <lineage>
        <taxon>Bacteria</taxon>
        <taxon>Bacillati</taxon>
        <taxon>Bacillota</taxon>
        <taxon>Clostridia</taxon>
        <taxon>Lachnospirales</taxon>
        <taxon>Lachnospiraceae</taxon>
        <taxon>Waltera</taxon>
    </lineage>
</organism>
<protein>
    <submittedName>
        <fullName evidence="5">Winged helix DNA-binding protein</fullName>
    </submittedName>
</protein>
<name>A0AAE3A5U3_9FIRM</name>
<evidence type="ECO:0000313" key="5">
    <source>
        <dbReference type="EMBL" id="MCC2120580.1"/>
    </source>
</evidence>
<evidence type="ECO:0000313" key="6">
    <source>
        <dbReference type="Proteomes" id="UP001197795"/>
    </source>
</evidence>
<dbReference type="GO" id="GO:0003700">
    <property type="term" value="F:DNA-binding transcription factor activity"/>
    <property type="evidence" value="ECO:0007669"/>
    <property type="project" value="InterPro"/>
</dbReference>
<dbReference type="Gene3D" id="1.10.10.10">
    <property type="entry name" value="Winged helix-like DNA-binding domain superfamily/Winged helix DNA-binding domain"/>
    <property type="match status" value="1"/>
</dbReference>
<keyword evidence="6" id="KW-1185">Reference proteome</keyword>
<keyword evidence="3" id="KW-0804">Transcription</keyword>
<dbReference type="InterPro" id="IPR000835">
    <property type="entry name" value="HTH_MarR-typ"/>
</dbReference>
<evidence type="ECO:0000256" key="1">
    <source>
        <dbReference type="ARBA" id="ARBA00023015"/>
    </source>
</evidence>
<dbReference type="Pfam" id="PF12802">
    <property type="entry name" value="MarR_2"/>
    <property type="match status" value="1"/>
</dbReference>
<evidence type="ECO:0000256" key="2">
    <source>
        <dbReference type="ARBA" id="ARBA00023125"/>
    </source>
</evidence>
<dbReference type="InterPro" id="IPR036388">
    <property type="entry name" value="WH-like_DNA-bd_sf"/>
</dbReference>
<dbReference type="AlphaFoldDB" id="A0AAE3A5U3"/>
<dbReference type="PROSITE" id="PS50995">
    <property type="entry name" value="HTH_MARR_2"/>
    <property type="match status" value="1"/>
</dbReference>
<proteinExistence type="predicted"/>
<keyword evidence="2 5" id="KW-0238">DNA-binding</keyword>
<dbReference type="RefSeq" id="WP_227733656.1">
    <property type="nucleotide sequence ID" value="NZ_JAJEPV010000037.1"/>
</dbReference>
<accession>A0AAE3A5U3</accession>
<dbReference type="PANTHER" id="PTHR42756:SF1">
    <property type="entry name" value="TRANSCRIPTIONAL REPRESSOR OF EMRAB OPERON"/>
    <property type="match status" value="1"/>
</dbReference>
<gene>
    <name evidence="5" type="ORF">LKD75_13445</name>
</gene>
<keyword evidence="1" id="KW-0805">Transcription regulation</keyword>
<evidence type="ECO:0000259" key="4">
    <source>
        <dbReference type="PROSITE" id="PS50995"/>
    </source>
</evidence>
<dbReference type="EMBL" id="JAJEPV010000037">
    <property type="protein sequence ID" value="MCC2120580.1"/>
    <property type="molecule type" value="Genomic_DNA"/>
</dbReference>
<dbReference type="PANTHER" id="PTHR42756">
    <property type="entry name" value="TRANSCRIPTIONAL REGULATOR, MARR"/>
    <property type="match status" value="1"/>
</dbReference>
<comment type="caution">
    <text evidence="5">The sequence shown here is derived from an EMBL/GenBank/DDBJ whole genome shotgun (WGS) entry which is preliminary data.</text>
</comment>
<dbReference type="SUPFAM" id="SSF46785">
    <property type="entry name" value="Winged helix' DNA-binding domain"/>
    <property type="match status" value="1"/>
</dbReference>
<sequence length="158" mass="18908">MEEESRKSFAQITLYNQLIKEMDDLYRVYAKNCNLSETAFWILYCIREREKEAFTQREICDYWFYTPQTVNSALKNMTEEGLLILRTEEDNRKNKRIYLTEKGKETVERIVVPLMDAERRALAAIGEQEAEIFLKTMKKHTEFFREEIEELTRQGDPA</sequence>
<evidence type="ECO:0000256" key="3">
    <source>
        <dbReference type="ARBA" id="ARBA00023163"/>
    </source>
</evidence>
<dbReference type="Proteomes" id="UP001197795">
    <property type="component" value="Unassembled WGS sequence"/>
</dbReference>
<dbReference type="SMART" id="SM00347">
    <property type="entry name" value="HTH_MARR"/>
    <property type="match status" value="1"/>
</dbReference>
<dbReference type="InterPro" id="IPR036390">
    <property type="entry name" value="WH_DNA-bd_sf"/>
</dbReference>
<feature type="domain" description="HTH marR-type" evidence="4">
    <location>
        <begin position="1"/>
        <end position="142"/>
    </location>
</feature>
<reference evidence="5 6" key="1">
    <citation type="submission" date="2021-10" db="EMBL/GenBank/DDBJ databases">
        <title>Anaerobic single-cell dispensing facilitates the cultivation of human gut bacteria.</title>
        <authorList>
            <person name="Afrizal A."/>
        </authorList>
    </citation>
    <scope>NUCLEOTIDE SEQUENCE [LARGE SCALE GENOMIC DNA]</scope>
    <source>
        <strain evidence="5 6">CLA-AA-H273</strain>
    </source>
</reference>
<dbReference type="GO" id="GO:0003677">
    <property type="term" value="F:DNA binding"/>
    <property type="evidence" value="ECO:0007669"/>
    <property type="project" value="UniProtKB-KW"/>
</dbReference>